<dbReference type="SUPFAM" id="SSF88946">
    <property type="entry name" value="Sigma2 domain of RNA polymerase sigma factors"/>
    <property type="match status" value="1"/>
</dbReference>
<name>A0ABS5J7N7_9BACT</name>
<dbReference type="Pfam" id="PF08281">
    <property type="entry name" value="Sigma70_r4_2"/>
    <property type="match status" value="1"/>
</dbReference>
<proteinExistence type="inferred from homology"/>
<dbReference type="RefSeq" id="WP_211976351.1">
    <property type="nucleotide sequence ID" value="NZ_CBFHAM010000134.1"/>
</dbReference>
<gene>
    <name evidence="7" type="ORF">KE626_28050</name>
</gene>
<comment type="similarity">
    <text evidence="1">Belongs to the sigma-70 factor family. ECF subfamily.</text>
</comment>
<dbReference type="Gene3D" id="1.10.10.10">
    <property type="entry name" value="Winged helix-like DNA-binding domain superfamily/Winged helix DNA-binding domain"/>
    <property type="match status" value="1"/>
</dbReference>
<keyword evidence="2" id="KW-0805">Transcription regulation</keyword>
<feature type="domain" description="RNA polymerase sigma factor 70 region 4 type 2" evidence="6">
    <location>
        <begin position="125"/>
        <end position="174"/>
    </location>
</feature>
<dbReference type="InterPro" id="IPR014327">
    <property type="entry name" value="RNA_pol_sigma70_bacteroid"/>
</dbReference>
<dbReference type="InterPro" id="IPR013324">
    <property type="entry name" value="RNA_pol_sigma_r3/r4-like"/>
</dbReference>
<organism evidence="7 8">
    <name type="scientific">Chitinophaga hostae</name>
    <dbReference type="NCBI Taxonomy" id="2831022"/>
    <lineage>
        <taxon>Bacteria</taxon>
        <taxon>Pseudomonadati</taxon>
        <taxon>Bacteroidota</taxon>
        <taxon>Chitinophagia</taxon>
        <taxon>Chitinophagales</taxon>
        <taxon>Chitinophagaceae</taxon>
        <taxon>Chitinophaga</taxon>
    </lineage>
</organism>
<sequence>MQLSDTFDEPYLVELLVNGDEGAFARIFNRYQYKVYGTALGFLKSAAPAEEIVQDVFMKLWLKRSSFGEVKNLEAYLLSMTRHLILDRLKKAAYENNHLKAFTAAFPDSTNTTDHLLRNRQCELLLQEAIIQLPPQQKQVYRLAKTAGLSHEEIARHMGISRLTVKKHMAMALQSIRQHLGSEIGF</sequence>
<dbReference type="InterPro" id="IPR036388">
    <property type="entry name" value="WH-like_DNA-bd_sf"/>
</dbReference>
<accession>A0ABS5J7N7</accession>
<evidence type="ECO:0000256" key="2">
    <source>
        <dbReference type="ARBA" id="ARBA00023015"/>
    </source>
</evidence>
<dbReference type="NCBIfam" id="TIGR02985">
    <property type="entry name" value="Sig70_bacteroi1"/>
    <property type="match status" value="1"/>
</dbReference>
<dbReference type="InterPro" id="IPR007627">
    <property type="entry name" value="RNA_pol_sigma70_r2"/>
</dbReference>
<evidence type="ECO:0000313" key="8">
    <source>
        <dbReference type="Proteomes" id="UP000676386"/>
    </source>
</evidence>
<dbReference type="PANTHER" id="PTHR43133:SF46">
    <property type="entry name" value="RNA POLYMERASE SIGMA-70 FACTOR ECF SUBFAMILY"/>
    <property type="match status" value="1"/>
</dbReference>
<dbReference type="NCBIfam" id="TIGR02937">
    <property type="entry name" value="sigma70-ECF"/>
    <property type="match status" value="1"/>
</dbReference>
<reference evidence="7 8" key="1">
    <citation type="submission" date="2021-04" db="EMBL/GenBank/DDBJ databases">
        <title>Chitinophaga sp. nov., isolated from the rhizosphere soil.</title>
        <authorList>
            <person name="He S."/>
        </authorList>
    </citation>
    <scope>NUCLEOTIDE SEQUENCE [LARGE SCALE GENOMIC DNA]</scope>
    <source>
        <strain evidence="7 8">2R12</strain>
    </source>
</reference>
<protein>
    <submittedName>
        <fullName evidence="7">RNA polymerase sigma-70 factor</fullName>
    </submittedName>
</protein>
<dbReference type="InterPro" id="IPR039425">
    <property type="entry name" value="RNA_pol_sigma-70-like"/>
</dbReference>
<dbReference type="Gene3D" id="1.10.1740.10">
    <property type="match status" value="1"/>
</dbReference>
<keyword evidence="8" id="KW-1185">Reference proteome</keyword>
<evidence type="ECO:0000313" key="7">
    <source>
        <dbReference type="EMBL" id="MBS0031214.1"/>
    </source>
</evidence>
<keyword evidence="4" id="KW-0804">Transcription</keyword>
<evidence type="ECO:0000259" key="5">
    <source>
        <dbReference type="Pfam" id="PF04542"/>
    </source>
</evidence>
<dbReference type="InterPro" id="IPR013325">
    <property type="entry name" value="RNA_pol_sigma_r2"/>
</dbReference>
<dbReference type="InterPro" id="IPR013249">
    <property type="entry name" value="RNA_pol_sigma70_r4_t2"/>
</dbReference>
<dbReference type="SUPFAM" id="SSF88659">
    <property type="entry name" value="Sigma3 and sigma4 domains of RNA polymerase sigma factors"/>
    <property type="match status" value="1"/>
</dbReference>
<evidence type="ECO:0000256" key="3">
    <source>
        <dbReference type="ARBA" id="ARBA00023082"/>
    </source>
</evidence>
<evidence type="ECO:0000259" key="6">
    <source>
        <dbReference type="Pfam" id="PF08281"/>
    </source>
</evidence>
<feature type="domain" description="RNA polymerase sigma-70 region 2" evidence="5">
    <location>
        <begin position="28"/>
        <end position="92"/>
    </location>
</feature>
<dbReference type="InterPro" id="IPR014284">
    <property type="entry name" value="RNA_pol_sigma-70_dom"/>
</dbReference>
<evidence type="ECO:0000256" key="4">
    <source>
        <dbReference type="ARBA" id="ARBA00023163"/>
    </source>
</evidence>
<evidence type="ECO:0000256" key="1">
    <source>
        <dbReference type="ARBA" id="ARBA00010641"/>
    </source>
</evidence>
<keyword evidence="3" id="KW-0731">Sigma factor</keyword>
<dbReference type="CDD" id="cd06171">
    <property type="entry name" value="Sigma70_r4"/>
    <property type="match status" value="1"/>
</dbReference>
<comment type="caution">
    <text evidence="7">The sequence shown here is derived from an EMBL/GenBank/DDBJ whole genome shotgun (WGS) entry which is preliminary data.</text>
</comment>
<dbReference type="PANTHER" id="PTHR43133">
    <property type="entry name" value="RNA POLYMERASE ECF-TYPE SIGMA FACTO"/>
    <property type="match status" value="1"/>
</dbReference>
<dbReference type="Proteomes" id="UP000676386">
    <property type="component" value="Unassembled WGS sequence"/>
</dbReference>
<dbReference type="EMBL" id="JAGTXB010000020">
    <property type="protein sequence ID" value="MBS0031214.1"/>
    <property type="molecule type" value="Genomic_DNA"/>
</dbReference>
<dbReference type="Pfam" id="PF04542">
    <property type="entry name" value="Sigma70_r2"/>
    <property type="match status" value="1"/>
</dbReference>